<evidence type="ECO:0000313" key="2">
    <source>
        <dbReference type="Proteomes" id="UP000198694"/>
    </source>
</evidence>
<protein>
    <recommendedName>
        <fullName evidence="3">DUF3006 domain-containing protein</fullName>
    </recommendedName>
</protein>
<accession>A0A1G8WSG1</accession>
<dbReference type="AlphaFoldDB" id="A0A1G8WSG1"/>
<reference evidence="1 2" key="1">
    <citation type="submission" date="2016-10" db="EMBL/GenBank/DDBJ databases">
        <authorList>
            <person name="de Groot N.N."/>
        </authorList>
    </citation>
    <scope>NUCLEOTIDE SEQUENCE [LARGE SCALE GENOMIC DNA]</scope>
    <source>
        <strain evidence="1 2">CGMCC 1.6502</strain>
    </source>
</reference>
<proteinExistence type="predicted"/>
<dbReference type="Proteomes" id="UP000198694">
    <property type="component" value="Unassembled WGS sequence"/>
</dbReference>
<dbReference type="EMBL" id="FNFL01000001">
    <property type="protein sequence ID" value="SDJ80530.1"/>
    <property type="molecule type" value="Genomic_DNA"/>
</dbReference>
<sequence length="87" mass="9807">MKGVLDRIEDGKHAVILVEGTGREFVVSKELLPKGSSVHDWLEVTIEDNQVTAVKLDKETTKNEQEKSEALINRVRAKSKGSMFKRK</sequence>
<dbReference type="RefSeq" id="WP_093211505.1">
    <property type="nucleotide sequence ID" value="NZ_FNFL01000001.1"/>
</dbReference>
<name>A0A1G8WSG1_9BACI</name>
<evidence type="ECO:0008006" key="3">
    <source>
        <dbReference type="Google" id="ProtNLM"/>
    </source>
</evidence>
<evidence type="ECO:0000313" key="1">
    <source>
        <dbReference type="EMBL" id="SDJ80530.1"/>
    </source>
</evidence>
<organism evidence="1 2">
    <name type="scientific">Sediminibacillus albus</name>
    <dbReference type="NCBI Taxonomy" id="407036"/>
    <lineage>
        <taxon>Bacteria</taxon>
        <taxon>Bacillati</taxon>
        <taxon>Bacillota</taxon>
        <taxon>Bacilli</taxon>
        <taxon>Bacillales</taxon>
        <taxon>Bacillaceae</taxon>
        <taxon>Sediminibacillus</taxon>
    </lineage>
</organism>
<dbReference type="STRING" id="407036.SAMN05216243_0939"/>
<gene>
    <name evidence="1" type="ORF">SAMN05216243_0939</name>
</gene>
<dbReference type="Pfam" id="PF11213">
    <property type="entry name" value="DUF3006"/>
    <property type="match status" value="1"/>
</dbReference>
<dbReference type="OrthoDB" id="2366034at2"/>
<dbReference type="InterPro" id="IPR021377">
    <property type="entry name" value="DUF3006"/>
</dbReference>
<keyword evidence="2" id="KW-1185">Reference proteome</keyword>